<comment type="caution">
    <text evidence="2">The sequence shown here is derived from an EMBL/GenBank/DDBJ whole genome shotgun (WGS) entry which is preliminary data.</text>
</comment>
<keyword evidence="3" id="KW-1185">Reference proteome</keyword>
<feature type="transmembrane region" description="Helical" evidence="1">
    <location>
        <begin position="28"/>
        <end position="46"/>
    </location>
</feature>
<dbReference type="EMBL" id="JACHVP010000003">
    <property type="protein sequence ID" value="MBB2968324.1"/>
    <property type="molecule type" value="Genomic_DNA"/>
</dbReference>
<keyword evidence="1" id="KW-1133">Transmembrane helix</keyword>
<gene>
    <name evidence="2" type="ORF">FHX33_003094</name>
</gene>
<dbReference type="Proteomes" id="UP000538196">
    <property type="component" value="Unassembled WGS sequence"/>
</dbReference>
<name>A0A7W4UXX9_LEIAQ</name>
<organism evidence="2 3">
    <name type="scientific">Leifsonia aquatica</name>
    <name type="common">Corynebacterium aquaticum</name>
    <dbReference type="NCBI Taxonomy" id="144185"/>
    <lineage>
        <taxon>Bacteria</taxon>
        <taxon>Bacillati</taxon>
        <taxon>Actinomycetota</taxon>
        <taxon>Actinomycetes</taxon>
        <taxon>Micrococcales</taxon>
        <taxon>Microbacteriaceae</taxon>
        <taxon>Leifsonia</taxon>
    </lineage>
</organism>
<keyword evidence="1" id="KW-0472">Membrane</keyword>
<dbReference type="RefSeq" id="WP_021763260.1">
    <property type="nucleotide sequence ID" value="NZ_JACHVP010000003.1"/>
</dbReference>
<evidence type="ECO:0000313" key="2">
    <source>
        <dbReference type="EMBL" id="MBB2968324.1"/>
    </source>
</evidence>
<protein>
    <submittedName>
        <fullName evidence="2">Uncharacterized protein</fullName>
    </submittedName>
</protein>
<sequence>MYQAGPIGGGLTVGGVLAATGSGSMMTVIGVTIVTLFLLLGGLLLLRAATLRRREKAGSASLAGVRHTAGGRHVG</sequence>
<proteinExistence type="predicted"/>
<dbReference type="AlphaFoldDB" id="A0A7W4UXX9"/>
<accession>A0A7W4UXX9</accession>
<reference evidence="2 3" key="1">
    <citation type="submission" date="2020-08" db="EMBL/GenBank/DDBJ databases">
        <title>Sequencing the genomes of 1000 actinobacteria strains.</title>
        <authorList>
            <person name="Klenk H.-P."/>
        </authorList>
    </citation>
    <scope>NUCLEOTIDE SEQUENCE [LARGE SCALE GENOMIC DNA]</scope>
    <source>
        <strain evidence="2 3">DSM 20146</strain>
    </source>
</reference>
<keyword evidence="1" id="KW-0812">Transmembrane</keyword>
<evidence type="ECO:0000256" key="1">
    <source>
        <dbReference type="SAM" id="Phobius"/>
    </source>
</evidence>
<evidence type="ECO:0000313" key="3">
    <source>
        <dbReference type="Proteomes" id="UP000538196"/>
    </source>
</evidence>